<sequence length="77" mass="8981">MVFAIDARFRHSFHEIELLDILNILFPSQRGKLYQVIGIGIQEEFRNPYVIIKGGARLFPCPCEFSYFQGRCFAYSC</sequence>
<protein>
    <submittedName>
        <fullName evidence="1">Uncharacterized protein</fullName>
    </submittedName>
</protein>
<evidence type="ECO:0000313" key="1">
    <source>
        <dbReference type="EMBL" id="PGM94942.1"/>
    </source>
</evidence>
<name>A0A2B9E3Y9_BACCE</name>
<comment type="caution">
    <text evidence="1">The sequence shown here is derived from an EMBL/GenBank/DDBJ whole genome shotgun (WGS) entry which is preliminary data.</text>
</comment>
<dbReference type="EMBL" id="NUHO01000034">
    <property type="protein sequence ID" value="PGM94942.1"/>
    <property type="molecule type" value="Genomic_DNA"/>
</dbReference>
<gene>
    <name evidence="1" type="ORF">CN958_09305</name>
</gene>
<evidence type="ECO:0000313" key="2">
    <source>
        <dbReference type="Proteomes" id="UP000222054"/>
    </source>
</evidence>
<reference evidence="1 2" key="1">
    <citation type="submission" date="2017-09" db="EMBL/GenBank/DDBJ databases">
        <title>Large-scale bioinformatics analysis of Bacillus genomes uncovers conserved roles of natural products in bacterial physiology.</title>
        <authorList>
            <consortium name="Agbiome Team Llc"/>
            <person name="Bleich R.M."/>
            <person name="Grubbs K.J."/>
            <person name="Santa Maria K.C."/>
            <person name="Allen S.E."/>
            <person name="Farag S."/>
            <person name="Shank E.A."/>
            <person name="Bowers A."/>
        </authorList>
    </citation>
    <scope>NUCLEOTIDE SEQUENCE [LARGE SCALE GENOMIC DNA]</scope>
    <source>
        <strain evidence="1 2">AFS053130</strain>
    </source>
</reference>
<dbReference type="AlphaFoldDB" id="A0A2B9E3Y9"/>
<accession>A0A2B9E3Y9</accession>
<organism evidence="1 2">
    <name type="scientific">Bacillus cereus</name>
    <dbReference type="NCBI Taxonomy" id="1396"/>
    <lineage>
        <taxon>Bacteria</taxon>
        <taxon>Bacillati</taxon>
        <taxon>Bacillota</taxon>
        <taxon>Bacilli</taxon>
        <taxon>Bacillales</taxon>
        <taxon>Bacillaceae</taxon>
        <taxon>Bacillus</taxon>
        <taxon>Bacillus cereus group</taxon>
    </lineage>
</organism>
<dbReference type="Proteomes" id="UP000222054">
    <property type="component" value="Unassembled WGS sequence"/>
</dbReference>
<proteinExistence type="predicted"/>
<dbReference type="RefSeq" id="WP_002166726.1">
    <property type="nucleotide sequence ID" value="NZ_NUHO01000034.1"/>
</dbReference>